<gene>
    <name evidence="1" type="ORF">C6P37_08935</name>
</gene>
<evidence type="ECO:0000313" key="2">
    <source>
        <dbReference type="Proteomes" id="UP000257014"/>
    </source>
</evidence>
<accession>A0A3E0K4G2</accession>
<organism evidence="1 2">
    <name type="scientific">Caldibacillus debilis</name>
    <dbReference type="NCBI Taxonomy" id="301148"/>
    <lineage>
        <taxon>Bacteria</taxon>
        <taxon>Bacillati</taxon>
        <taxon>Bacillota</taxon>
        <taxon>Bacilli</taxon>
        <taxon>Bacillales</taxon>
        <taxon>Bacillaceae</taxon>
        <taxon>Caldibacillus</taxon>
    </lineage>
</organism>
<reference evidence="1 2" key="1">
    <citation type="submission" date="2018-03" db="EMBL/GenBank/DDBJ databases">
        <authorList>
            <person name="Keele B.F."/>
        </authorList>
    </citation>
    <scope>NUCLEOTIDE SEQUENCE [LARGE SCALE GENOMIC DNA]</scope>
    <source>
        <strain evidence="1">ZCTH4_d</strain>
    </source>
</reference>
<proteinExistence type="predicted"/>
<protein>
    <submittedName>
        <fullName evidence="1">Uncharacterized protein</fullName>
    </submittedName>
</protein>
<dbReference type="EMBL" id="QEWE01000017">
    <property type="protein sequence ID" value="REJ28347.1"/>
    <property type="molecule type" value="Genomic_DNA"/>
</dbReference>
<comment type="caution">
    <text evidence="1">The sequence shown here is derived from an EMBL/GenBank/DDBJ whole genome shotgun (WGS) entry which is preliminary data.</text>
</comment>
<dbReference type="Proteomes" id="UP000257014">
    <property type="component" value="Unassembled WGS sequence"/>
</dbReference>
<sequence>MLPRFFPAGYGEIYENACKNRSKKFCRSRLPYFCRFLRNGGKKARVLFSGLSNFRIIIVRFSLFLKWKI</sequence>
<dbReference type="AlphaFoldDB" id="A0A3E0K4G2"/>
<name>A0A3E0K4G2_9BACI</name>
<evidence type="ECO:0000313" key="1">
    <source>
        <dbReference type="EMBL" id="REJ28347.1"/>
    </source>
</evidence>